<proteinExistence type="predicted"/>
<organism evidence="2 3">
    <name type="scientific">Mesorhabditis belari</name>
    <dbReference type="NCBI Taxonomy" id="2138241"/>
    <lineage>
        <taxon>Eukaryota</taxon>
        <taxon>Metazoa</taxon>
        <taxon>Ecdysozoa</taxon>
        <taxon>Nematoda</taxon>
        <taxon>Chromadorea</taxon>
        <taxon>Rhabditida</taxon>
        <taxon>Rhabditina</taxon>
        <taxon>Rhabditomorpha</taxon>
        <taxon>Rhabditoidea</taxon>
        <taxon>Rhabditidae</taxon>
        <taxon>Mesorhabditinae</taxon>
        <taxon>Mesorhabditis</taxon>
    </lineage>
</organism>
<sequence length="555" mass="63499">MGLVLWEMIERRQIFSNYPGGYDYANTTENELCKVERFECIEEFALIIKKCTKFNLTFRPKASEVLLELEVLEKSYGKLDFRLTPEMDLTQTRLLKPIGFNGCVEAKISEEEFADDKLSGVFSARLSSINDWVIAGSSEGKDIESVKTASSSSFPYIRGAYFTNWSQYRDGRAKFTLDDYLPGLCTHIFYAFAVFGNDFKLKETEPNDLNSPDGSLGQYTLMAKLKEKQAGLKVLLSIGGANFGTKLFEEMSSTRENRKIFIDSAISWVRRHLFDGIDISWLYPREQNCFADLLMELREEIDVEAQQNGANAKLILSAAVSPIRHRMAAYNIHNMSKCLDFVNLLTFHYWHSGCIETTGMNSPLYDRRGLNSDQAEWNINWAAHEWYRRGFPKEKIVIGDPTKTLPGSFDNKATPPQPHSKINGFIAYHELCDLLEKGGEKNWHDEHKVPWFVENGRWWSYESQESIKIKMDFIKTKQFGGAEGTNVFQKVYISDVTPIISEGHTLEINAEFGLEKCFLKTKPCQQSSSEVFLMKSERIILPNFTESTLCPARDT</sequence>
<reference evidence="3" key="1">
    <citation type="submission" date="2024-02" db="UniProtKB">
        <authorList>
            <consortium name="WormBaseParasite"/>
        </authorList>
    </citation>
    <scope>IDENTIFICATION</scope>
</reference>
<dbReference type="InterPro" id="IPR017853">
    <property type="entry name" value="GH"/>
</dbReference>
<dbReference type="GO" id="GO:0005975">
    <property type="term" value="P:carbohydrate metabolic process"/>
    <property type="evidence" value="ECO:0007669"/>
    <property type="project" value="InterPro"/>
</dbReference>
<dbReference type="SUPFAM" id="SSF51445">
    <property type="entry name" value="(Trans)glycosidases"/>
    <property type="match status" value="1"/>
</dbReference>
<dbReference type="InterPro" id="IPR011009">
    <property type="entry name" value="Kinase-like_dom_sf"/>
</dbReference>
<dbReference type="PANTHER" id="PTHR11177:SF400">
    <property type="entry name" value="ENDOCHITINASE-RELATED"/>
    <property type="match status" value="1"/>
</dbReference>
<dbReference type="Gene3D" id="1.10.510.10">
    <property type="entry name" value="Transferase(Phosphotransferase) domain 1"/>
    <property type="match status" value="1"/>
</dbReference>
<dbReference type="PROSITE" id="PS51910">
    <property type="entry name" value="GH18_2"/>
    <property type="match status" value="1"/>
</dbReference>
<dbReference type="InterPro" id="IPR011583">
    <property type="entry name" value="Chitinase_II/V-like_cat"/>
</dbReference>
<evidence type="ECO:0000313" key="3">
    <source>
        <dbReference type="WBParaSite" id="MBELARI_LOCUS14341"/>
    </source>
</evidence>
<dbReference type="GO" id="GO:0005576">
    <property type="term" value="C:extracellular region"/>
    <property type="evidence" value="ECO:0007669"/>
    <property type="project" value="TreeGrafter"/>
</dbReference>
<dbReference type="GO" id="GO:0006032">
    <property type="term" value="P:chitin catabolic process"/>
    <property type="evidence" value="ECO:0007669"/>
    <property type="project" value="TreeGrafter"/>
</dbReference>
<feature type="domain" description="GH18" evidence="1">
    <location>
        <begin position="156"/>
        <end position="503"/>
    </location>
</feature>
<dbReference type="GO" id="GO:0004568">
    <property type="term" value="F:chitinase activity"/>
    <property type="evidence" value="ECO:0007669"/>
    <property type="project" value="TreeGrafter"/>
</dbReference>
<dbReference type="Proteomes" id="UP000887575">
    <property type="component" value="Unassembled WGS sequence"/>
</dbReference>
<protein>
    <recommendedName>
        <fullName evidence="1">GH18 domain-containing protein</fullName>
    </recommendedName>
</protein>
<evidence type="ECO:0000259" key="1">
    <source>
        <dbReference type="PROSITE" id="PS51910"/>
    </source>
</evidence>
<accession>A0AAF3EK50</accession>
<evidence type="ECO:0000313" key="2">
    <source>
        <dbReference type="Proteomes" id="UP000887575"/>
    </source>
</evidence>
<dbReference type="WBParaSite" id="MBELARI_LOCUS14341">
    <property type="protein sequence ID" value="MBELARI_LOCUS14341"/>
    <property type="gene ID" value="MBELARI_LOCUS14341"/>
</dbReference>
<dbReference type="AlphaFoldDB" id="A0AAF3EK50"/>
<dbReference type="SUPFAM" id="SSF54556">
    <property type="entry name" value="Chitinase insertion domain"/>
    <property type="match status" value="1"/>
</dbReference>
<dbReference type="Pfam" id="PF00704">
    <property type="entry name" value="Glyco_hydro_18"/>
    <property type="match status" value="1"/>
</dbReference>
<name>A0AAF3EK50_9BILA</name>
<keyword evidence="2" id="KW-1185">Reference proteome</keyword>
<dbReference type="SUPFAM" id="SSF56112">
    <property type="entry name" value="Protein kinase-like (PK-like)"/>
    <property type="match status" value="1"/>
</dbReference>
<dbReference type="InterPro" id="IPR029070">
    <property type="entry name" value="Chitinase_insertion_sf"/>
</dbReference>
<dbReference type="Gene3D" id="3.20.20.80">
    <property type="entry name" value="Glycosidases"/>
    <property type="match status" value="1"/>
</dbReference>
<dbReference type="InterPro" id="IPR001223">
    <property type="entry name" value="Glyco_hydro18_cat"/>
</dbReference>
<dbReference type="SMART" id="SM00636">
    <property type="entry name" value="Glyco_18"/>
    <property type="match status" value="1"/>
</dbReference>
<dbReference type="InterPro" id="IPR050314">
    <property type="entry name" value="Glycosyl_Hydrlase_18"/>
</dbReference>
<dbReference type="PANTHER" id="PTHR11177">
    <property type="entry name" value="CHITINASE"/>
    <property type="match status" value="1"/>
</dbReference>
<dbReference type="Gene3D" id="3.10.50.10">
    <property type="match status" value="1"/>
</dbReference>
<dbReference type="GO" id="GO:0008061">
    <property type="term" value="F:chitin binding"/>
    <property type="evidence" value="ECO:0007669"/>
    <property type="project" value="InterPro"/>
</dbReference>